<dbReference type="RefSeq" id="WP_218325819.1">
    <property type="nucleotide sequence ID" value="NZ_JAHUZB010000003.1"/>
</dbReference>
<dbReference type="Pfam" id="PF22725">
    <property type="entry name" value="GFO_IDH_MocA_C3"/>
    <property type="match status" value="1"/>
</dbReference>
<accession>A0ABS6TD05</accession>
<dbReference type="InterPro" id="IPR000683">
    <property type="entry name" value="Gfo/Idh/MocA-like_OxRdtase_N"/>
</dbReference>
<feature type="domain" description="GFO/IDH/MocA-like oxidoreductase" evidence="2">
    <location>
        <begin position="138"/>
        <end position="247"/>
    </location>
</feature>
<dbReference type="Pfam" id="PF01408">
    <property type="entry name" value="GFO_IDH_MocA"/>
    <property type="match status" value="1"/>
</dbReference>
<comment type="caution">
    <text evidence="3">The sequence shown here is derived from an EMBL/GenBank/DDBJ whole genome shotgun (WGS) entry which is preliminary data.</text>
</comment>
<dbReference type="EMBL" id="JAHUZB010000003">
    <property type="protein sequence ID" value="MBV7390765.1"/>
    <property type="molecule type" value="Genomic_DNA"/>
</dbReference>
<evidence type="ECO:0000259" key="2">
    <source>
        <dbReference type="Pfam" id="PF22725"/>
    </source>
</evidence>
<evidence type="ECO:0000313" key="3">
    <source>
        <dbReference type="EMBL" id="MBV7390765.1"/>
    </source>
</evidence>
<protein>
    <submittedName>
        <fullName evidence="3">Gfo/Idh/MocA family oxidoreductase</fullName>
    </submittedName>
</protein>
<dbReference type="InterPro" id="IPR055170">
    <property type="entry name" value="GFO_IDH_MocA-like_dom"/>
</dbReference>
<proteinExistence type="predicted"/>
<dbReference type="PANTHER" id="PTHR43054">
    <property type="match status" value="1"/>
</dbReference>
<organism evidence="3 4">
    <name type="scientific">Enterococcus alishanensis</name>
    <dbReference type="NCBI Taxonomy" id="1303817"/>
    <lineage>
        <taxon>Bacteria</taxon>
        <taxon>Bacillati</taxon>
        <taxon>Bacillota</taxon>
        <taxon>Bacilli</taxon>
        <taxon>Lactobacillales</taxon>
        <taxon>Enterococcaceae</taxon>
        <taxon>Enterococcus</taxon>
    </lineage>
</organism>
<keyword evidence="4" id="KW-1185">Reference proteome</keyword>
<reference evidence="3 4" key="1">
    <citation type="submission" date="2021-06" db="EMBL/GenBank/DDBJ databases">
        <title>Enterococcus alishanensis sp. nov., a novel lactic acid bacterium isolated from fresh coffee beans.</title>
        <authorList>
            <person name="Chen Y.-S."/>
        </authorList>
    </citation>
    <scope>NUCLEOTIDE SEQUENCE [LARGE SCALE GENOMIC DNA]</scope>
    <source>
        <strain evidence="3 4">ALS3</strain>
    </source>
</reference>
<evidence type="ECO:0000259" key="1">
    <source>
        <dbReference type="Pfam" id="PF01408"/>
    </source>
</evidence>
<sequence>MKLAIVGSGMIVHTFLEMAQELPNTELVALVGRAASLEKLEKMKADNNIQKIYTDYGESLKDPEIDTVYVALPNNMHFQTAKEALIAGKNVICEKPFTLTLAEFLELKDLAAEKDLVLVEAITNQYLENYQAIKDSIKDLGDLKIIESNYSQYSSRYDRFKQGEILPAFDPNMGGGALMDLNIYNIHFVAGILGRPEKVEYLANVERDIDTSGILLLDYGETKAVCIGAKDSSGKISSMVQGTKGYVRVEGATNTVPEVEIAGEIQNFNTHQHRMFNEFVAFEKMIREHDMAEVNKQLAHSEIVMEILQAAKDSI</sequence>
<name>A0ABS6TD05_9ENTE</name>
<evidence type="ECO:0000313" key="4">
    <source>
        <dbReference type="Proteomes" id="UP000774130"/>
    </source>
</evidence>
<feature type="domain" description="Gfo/Idh/MocA-like oxidoreductase N-terminal" evidence="1">
    <location>
        <begin position="2"/>
        <end position="118"/>
    </location>
</feature>
<dbReference type="PANTHER" id="PTHR43054:SF1">
    <property type="entry name" value="SCYLLO-INOSITOL 2-DEHYDROGENASE (NADP(+)) IOLU"/>
    <property type="match status" value="1"/>
</dbReference>
<dbReference type="Proteomes" id="UP000774130">
    <property type="component" value="Unassembled WGS sequence"/>
</dbReference>
<gene>
    <name evidence="3" type="ORF">KUA55_08745</name>
</gene>